<feature type="domain" description="PKD" evidence="2">
    <location>
        <begin position="835"/>
        <end position="888"/>
    </location>
</feature>
<dbReference type="InterPro" id="IPR022409">
    <property type="entry name" value="PKD/Chitinase_dom"/>
</dbReference>
<feature type="domain" description="PKD" evidence="2">
    <location>
        <begin position="925"/>
        <end position="966"/>
    </location>
</feature>
<evidence type="ECO:0000313" key="3">
    <source>
        <dbReference type="EMBL" id="RFM26090.1"/>
    </source>
</evidence>
<feature type="region of interest" description="Disordered" evidence="1">
    <location>
        <begin position="70"/>
        <end position="97"/>
    </location>
</feature>
<dbReference type="InterPro" id="IPR000601">
    <property type="entry name" value="PKD_dom"/>
</dbReference>
<dbReference type="EMBL" id="QTJU01000012">
    <property type="protein sequence ID" value="RFM26090.1"/>
    <property type="molecule type" value="Genomic_DNA"/>
</dbReference>
<feature type="compositionally biased region" description="Polar residues" evidence="1">
    <location>
        <begin position="71"/>
        <end position="90"/>
    </location>
</feature>
<accession>A0A3E1NDR6</accession>
<sequence length="1241" mass="132665">MSVAVALLVWDIAQAQALEFTENKGQWEKRIQFQGDISNGVFMLHKDGYRILLNNPDDVKRITSFYHGATHTGTPGIQPNVTTARTSAENPTAGGGGVGTAGSPAADMVLHSHIYQLRFLNANDTAAITAIPDKPLNSYNNYILGNDPSKWASHCTVYQAVLFKNVYPNVDVRYYTDNGALKYDIIVNPGGDPDKITLQFDGVDKLSLKNEQLSIQTSAGTVNELKPYTYTSGNTGRTDVAAKYVVKGNTLKFRVGQYDKQSTLVIDPTLVFSTFTGSRADNWGYTATYDNQGNLYSGGIVFNNGRGGGGFPVNNGAYQTTFQGGVQGDNAAPNDVAIMKFSANGSQRLYATYLGGNGNEQPHSLIVDNAGELIISGRTSSTNYPTTAPNFGTCGKLDIFLTKLNATGGGLIGSRKIGGADDDGVNIATKYNSNTTNTGAVSTRRNYGDDARSEVLIDNSDNIYLVTQTQSLKETDSASGLFPVTANAFQPKPGGGLQDGVVIKASSDLSTIYACSFLGGTGNDAPFAVALNPANNHVYVAGATASTDFPGIARANAVIGGTYAGGDCDGFVTELNNDCSSLLNSSYFGTSGADLVFGVQFDKLGFPYITGTTTGSWPVSNAAFSQNNGKQFISKLNPNLGTYVYSTVFGKGSALPDISITAFLVDRCENVYVSGWGGGINAAEGYNSNGTTGLTTTADAIIANSPQRDGADFYFFVMKKDAVSQLYGTMFGQNGGVINDHVDGGTSRFDKQGVIYEAICADCNGGGVFPTTPGAWSQTNGALPSFCNLAAIKIAFHLAGIAAGLRATIDGVPNDSSGCVPLTVEFTDTMAMGKTYQWSFGDGSPDTTTVVNSVNHTFTQLGTYLVRLISSDPEACNAADTAYMHIRVRGDKAPVSFAYRKLPPCDSLKYEFRNTSKAPVTRPFTDTSFVWDFGDGNVTPPTGTQIVTHSYTTPGTYNVVLHLIDTSYCNYPDSALKQIRISPTVKAGFETPAAGCYPYTAKFSNTSLAGQQFYWDFGDGTASQEVEPVHAYTQTGTFTIKLLVIDSSACNLKDSISKTIVITPNPTASFTYSPVPPQSNTPVNFMNTSTGAVTYLWEYGDGDTLRTTLHDTTIQHIYEATSIYKACLYASNQYGCTDSACQAISAVVTPLVDVPNAFTPNGDGINDVVMLRGYGIAKLNFRIYNRWGEMVYQATDPKQNSGWNGRYKGTVQPQDVYTYVADVVFYDGSTYQKKGDITLLR</sequence>
<dbReference type="InterPro" id="IPR052918">
    <property type="entry name" value="Motility_Chemotaxis_Reg"/>
</dbReference>
<evidence type="ECO:0000259" key="2">
    <source>
        <dbReference type="PROSITE" id="PS50093"/>
    </source>
</evidence>
<dbReference type="Proteomes" id="UP000261284">
    <property type="component" value="Unassembled WGS sequence"/>
</dbReference>
<dbReference type="OrthoDB" id="1652165at2"/>
<dbReference type="Pfam" id="PF18911">
    <property type="entry name" value="PKD_4"/>
    <property type="match status" value="3"/>
</dbReference>
<dbReference type="InterPro" id="IPR057708">
    <property type="entry name" value="DUF7948"/>
</dbReference>
<reference evidence="3 4" key="1">
    <citation type="submission" date="2018-08" db="EMBL/GenBank/DDBJ databases">
        <title>Chitinophagaceae sp. K23C18032701, a novel bacterium isolated from forest soil.</title>
        <authorList>
            <person name="Wang C."/>
        </authorList>
    </citation>
    <scope>NUCLEOTIDE SEQUENCE [LARGE SCALE GENOMIC DNA]</scope>
    <source>
        <strain evidence="3 4">K23C18032701</strain>
    </source>
</reference>
<proteinExistence type="predicted"/>
<gene>
    <name evidence="3" type="ORF">DXN05_22365</name>
</gene>
<evidence type="ECO:0000256" key="1">
    <source>
        <dbReference type="SAM" id="MobiDB-lite"/>
    </source>
</evidence>
<dbReference type="InterPro" id="IPR026341">
    <property type="entry name" value="T9SS_type_B"/>
</dbReference>
<comment type="caution">
    <text evidence="3">The sequence shown here is derived from an EMBL/GenBank/DDBJ whole genome shotgun (WGS) entry which is preliminary data.</text>
</comment>
<protein>
    <submittedName>
        <fullName evidence="3">PKD domain-containing protein</fullName>
    </submittedName>
</protein>
<dbReference type="Gene3D" id="2.60.40.10">
    <property type="entry name" value="Immunoglobulins"/>
    <property type="match status" value="4"/>
</dbReference>
<organism evidence="3 4">
    <name type="scientific">Deminuibacter soli</name>
    <dbReference type="NCBI Taxonomy" id="2291815"/>
    <lineage>
        <taxon>Bacteria</taxon>
        <taxon>Pseudomonadati</taxon>
        <taxon>Bacteroidota</taxon>
        <taxon>Chitinophagia</taxon>
        <taxon>Chitinophagales</taxon>
        <taxon>Chitinophagaceae</taxon>
        <taxon>Deminuibacter</taxon>
    </lineage>
</organism>
<dbReference type="NCBIfam" id="TIGR04131">
    <property type="entry name" value="Bac_Flav_CTERM"/>
    <property type="match status" value="1"/>
</dbReference>
<dbReference type="Pfam" id="PF00801">
    <property type="entry name" value="PKD"/>
    <property type="match status" value="1"/>
</dbReference>
<feature type="domain" description="PKD" evidence="2">
    <location>
        <begin position="1093"/>
        <end position="1135"/>
    </location>
</feature>
<dbReference type="CDD" id="cd00146">
    <property type="entry name" value="PKD"/>
    <property type="match status" value="4"/>
</dbReference>
<dbReference type="PANTHER" id="PTHR35580:SF1">
    <property type="entry name" value="PHYTASE-LIKE DOMAIN-CONTAINING PROTEIN"/>
    <property type="match status" value="1"/>
</dbReference>
<dbReference type="SMART" id="SM00089">
    <property type="entry name" value="PKD"/>
    <property type="match status" value="4"/>
</dbReference>
<keyword evidence="4" id="KW-1185">Reference proteome</keyword>
<dbReference type="InterPro" id="IPR035986">
    <property type="entry name" value="PKD_dom_sf"/>
</dbReference>
<evidence type="ECO:0000313" key="4">
    <source>
        <dbReference type="Proteomes" id="UP000261284"/>
    </source>
</evidence>
<dbReference type="SUPFAM" id="SSF49299">
    <property type="entry name" value="PKD domain"/>
    <property type="match status" value="4"/>
</dbReference>
<dbReference type="PANTHER" id="PTHR35580">
    <property type="entry name" value="CELL SURFACE GLYCOPROTEIN (S-LAYER PROTEIN)-LIKE PROTEIN"/>
    <property type="match status" value="1"/>
</dbReference>
<name>A0A3E1NDR6_9BACT</name>
<dbReference type="AlphaFoldDB" id="A0A3E1NDR6"/>
<dbReference type="InterPro" id="IPR013783">
    <property type="entry name" value="Ig-like_fold"/>
</dbReference>
<dbReference type="Pfam" id="PF13585">
    <property type="entry name" value="CHU_C"/>
    <property type="match status" value="1"/>
</dbReference>
<feature type="domain" description="PKD" evidence="2">
    <location>
        <begin position="1013"/>
        <end position="1047"/>
    </location>
</feature>
<dbReference type="PROSITE" id="PS50093">
    <property type="entry name" value="PKD"/>
    <property type="match status" value="4"/>
</dbReference>
<dbReference type="Pfam" id="PF25778">
    <property type="entry name" value="DUF7948"/>
    <property type="match status" value="1"/>
</dbReference>